<dbReference type="InterPro" id="IPR024927">
    <property type="entry name" value="Acid_PPase"/>
</dbReference>
<evidence type="ECO:0000259" key="10">
    <source>
        <dbReference type="Pfam" id="PF00149"/>
    </source>
</evidence>
<gene>
    <name evidence="11" type="ORF">NEMVEDRAFT_v1g13724</name>
</gene>
<dbReference type="SUPFAM" id="SSF56300">
    <property type="entry name" value="Metallo-dependent phosphatases"/>
    <property type="match status" value="1"/>
</dbReference>
<dbReference type="Gene3D" id="3.60.21.10">
    <property type="match status" value="1"/>
</dbReference>
<dbReference type="EC" id="3.1.3.2" evidence="2"/>
<feature type="binding site" evidence="8">
    <location>
        <position position="206"/>
    </location>
    <ligand>
        <name>Fe cation</name>
        <dbReference type="ChEBI" id="CHEBI:24875"/>
        <label>2</label>
    </ligand>
</feature>
<dbReference type="PANTHER" id="PTHR10161">
    <property type="entry name" value="TARTRATE-RESISTANT ACID PHOSPHATASE TYPE 5"/>
    <property type="match status" value="1"/>
</dbReference>
<feature type="binding site" evidence="8">
    <location>
        <position position="171"/>
    </location>
    <ligand>
        <name>Fe cation</name>
        <dbReference type="ChEBI" id="CHEBI:24875"/>
        <label>2</label>
    </ligand>
</feature>
<protein>
    <recommendedName>
        <fullName evidence="3">Tartrate-resistant acid phosphatase type 5</fullName>
        <ecNumber evidence="2">3.1.3.2</ecNumber>
    </recommendedName>
    <alternativeName>
        <fullName evidence="7">Tartrate-resistant acid ATPase</fullName>
    </alternativeName>
    <alternativeName>
        <fullName evidence="6">Type 5 acid phosphatase</fullName>
    </alternativeName>
</protein>
<feature type="binding site" evidence="8">
    <location>
        <position position="50"/>
    </location>
    <ligand>
        <name>Fe cation</name>
        <dbReference type="ChEBI" id="CHEBI:24875"/>
        <label>2</label>
    </ligand>
</feature>
<feature type="disulfide bond" evidence="9">
    <location>
        <begin position="140"/>
        <end position="185"/>
    </location>
</feature>
<feature type="binding site" evidence="8">
    <location>
        <position position="208"/>
    </location>
    <ligand>
        <name>Fe cation</name>
        <dbReference type="ChEBI" id="CHEBI:24875"/>
        <label>1</label>
    </ligand>
</feature>
<keyword evidence="12" id="KW-1185">Reference proteome</keyword>
<evidence type="ECO:0000256" key="8">
    <source>
        <dbReference type="PIRSR" id="PIRSR000898-1"/>
    </source>
</evidence>
<keyword evidence="4" id="KW-0732">Signal</keyword>
<name>A7SQV0_NEMVE</name>
<dbReference type="CDD" id="cd07378">
    <property type="entry name" value="MPP_ACP5"/>
    <property type="match status" value="1"/>
</dbReference>
<evidence type="ECO:0000256" key="1">
    <source>
        <dbReference type="ARBA" id="ARBA00000032"/>
    </source>
</evidence>
<evidence type="ECO:0000256" key="5">
    <source>
        <dbReference type="ARBA" id="ARBA00022801"/>
    </source>
</evidence>
<dbReference type="GO" id="GO:0008199">
    <property type="term" value="F:ferric iron binding"/>
    <property type="evidence" value="ECO:0000318"/>
    <property type="project" value="GO_Central"/>
</dbReference>
<evidence type="ECO:0000256" key="4">
    <source>
        <dbReference type="ARBA" id="ARBA00022729"/>
    </source>
</evidence>
<accession>A7SQV0</accession>
<dbReference type="InterPro" id="IPR004843">
    <property type="entry name" value="Calcineurin-like_PHP"/>
</dbReference>
<feature type="non-terminal residue" evidence="11">
    <location>
        <position position="1"/>
    </location>
</feature>
<evidence type="ECO:0000313" key="12">
    <source>
        <dbReference type="Proteomes" id="UP000001593"/>
    </source>
</evidence>
<reference evidence="11 12" key="1">
    <citation type="journal article" date="2007" name="Science">
        <title>Sea anemone genome reveals ancestral eumetazoan gene repertoire and genomic organization.</title>
        <authorList>
            <person name="Putnam N.H."/>
            <person name="Srivastava M."/>
            <person name="Hellsten U."/>
            <person name="Dirks B."/>
            <person name="Chapman J."/>
            <person name="Salamov A."/>
            <person name="Terry A."/>
            <person name="Shapiro H."/>
            <person name="Lindquist E."/>
            <person name="Kapitonov V.V."/>
            <person name="Jurka J."/>
            <person name="Genikhovich G."/>
            <person name="Grigoriev I.V."/>
            <person name="Lucas S.M."/>
            <person name="Steele R.E."/>
            <person name="Finnerty J.R."/>
            <person name="Technau U."/>
            <person name="Martindale M.Q."/>
            <person name="Rokhsar D.S."/>
        </authorList>
    </citation>
    <scope>NUCLEOTIDE SEQUENCE [LARGE SCALE GENOMIC DNA]</scope>
    <source>
        <strain evidence="12">CH2 X CH6</strain>
    </source>
</reference>
<evidence type="ECO:0000256" key="3">
    <source>
        <dbReference type="ARBA" id="ARBA00015822"/>
    </source>
</evidence>
<evidence type="ECO:0000256" key="7">
    <source>
        <dbReference type="ARBA" id="ARBA00031589"/>
    </source>
</evidence>
<dbReference type="GO" id="GO:0008198">
    <property type="term" value="F:ferrous iron binding"/>
    <property type="evidence" value="ECO:0000318"/>
    <property type="project" value="GO_Central"/>
</dbReference>
<dbReference type="eggNOG" id="KOG2679">
    <property type="taxonomic scope" value="Eukaryota"/>
</dbReference>
<feature type="non-terminal residue" evidence="11">
    <location>
        <position position="286"/>
    </location>
</feature>
<evidence type="ECO:0000256" key="9">
    <source>
        <dbReference type="PIRSR" id="PIRSR000898-2"/>
    </source>
</evidence>
<feature type="domain" description="Calcineurin-like phosphoesterase" evidence="10">
    <location>
        <begin position="7"/>
        <end position="209"/>
    </location>
</feature>
<evidence type="ECO:0000256" key="2">
    <source>
        <dbReference type="ARBA" id="ARBA00012646"/>
    </source>
</evidence>
<keyword evidence="8" id="KW-0408">Iron</keyword>
<organism evidence="11 12">
    <name type="scientific">Nematostella vectensis</name>
    <name type="common">Starlet sea anemone</name>
    <dbReference type="NCBI Taxonomy" id="45351"/>
    <lineage>
        <taxon>Eukaryota</taxon>
        <taxon>Metazoa</taxon>
        <taxon>Cnidaria</taxon>
        <taxon>Anthozoa</taxon>
        <taxon>Hexacorallia</taxon>
        <taxon>Actiniaria</taxon>
        <taxon>Edwardsiidae</taxon>
        <taxon>Nematostella</taxon>
    </lineage>
</organism>
<dbReference type="PhylomeDB" id="A7SQV0"/>
<sequence>NESKLAFLAIGDFGGKAWPPYYTGTLKNVAKTMGKVARTKSARFVLGLGDNFYWNGVKNVNDFRFQSTFENVFNAPALHKTTWHMIAGNHDYLGNVLAQIAYTKVSRRWNFPNYYYTKVERIPGTCVTVQVVMIDTTLLCYKRTSERIAHYKWLEETLKNSSADYLVVAGHHPVYSAGVHGSTYCLQQKLRPLLWAYDVTAYLSGHDHNLQHIKEKNYDVHYFVSGSASNHNALQLHKGCLPCDSLRYFNGRIGAFALLEATPKSLKVTFISERGRVLYSADISPR</sequence>
<dbReference type="HOGENOM" id="CLU_043332_1_0_1"/>
<dbReference type="KEGG" id="nve:5505154"/>
<evidence type="ECO:0000256" key="6">
    <source>
        <dbReference type="ARBA" id="ARBA00029999"/>
    </source>
</evidence>
<dbReference type="InParanoid" id="A7SQV0"/>
<dbReference type="Proteomes" id="UP000001593">
    <property type="component" value="Unassembled WGS sequence"/>
</dbReference>
<dbReference type="GO" id="GO:0003993">
    <property type="term" value="F:acid phosphatase activity"/>
    <property type="evidence" value="ECO:0000318"/>
    <property type="project" value="GO_Central"/>
</dbReference>
<comment type="catalytic activity">
    <reaction evidence="1">
        <text>a phosphate monoester + H2O = an alcohol + phosphate</text>
        <dbReference type="Rhea" id="RHEA:15017"/>
        <dbReference type="ChEBI" id="CHEBI:15377"/>
        <dbReference type="ChEBI" id="CHEBI:30879"/>
        <dbReference type="ChEBI" id="CHEBI:43474"/>
        <dbReference type="ChEBI" id="CHEBI:67140"/>
        <dbReference type="EC" id="3.1.3.2"/>
    </reaction>
</comment>
<dbReference type="STRING" id="45351.A7SQV0"/>
<dbReference type="Pfam" id="PF00149">
    <property type="entry name" value="Metallophos"/>
    <property type="match status" value="1"/>
</dbReference>
<feature type="binding site" evidence="8">
    <location>
        <position position="89"/>
    </location>
    <ligand>
        <name>Fe cation</name>
        <dbReference type="ChEBI" id="CHEBI:24875"/>
        <label>2</label>
    </ligand>
</feature>
<comment type="cofactor">
    <cofactor evidence="8">
        <name>Fe cation</name>
        <dbReference type="ChEBI" id="CHEBI:24875"/>
    </cofactor>
    <text evidence="8">Binds 2 iron ions per subunit.</text>
</comment>
<dbReference type="OMA" id="VFERPYQ"/>
<dbReference type="AlphaFoldDB" id="A7SQV0"/>
<feature type="binding site" evidence="8">
    <location>
        <position position="53"/>
    </location>
    <ligand>
        <name>Fe cation</name>
        <dbReference type="ChEBI" id="CHEBI:24875"/>
        <label>1</label>
    </ligand>
</feature>
<dbReference type="PANTHER" id="PTHR10161:SF14">
    <property type="entry name" value="TARTRATE-RESISTANT ACID PHOSPHATASE TYPE 5"/>
    <property type="match status" value="1"/>
</dbReference>
<dbReference type="InterPro" id="IPR029052">
    <property type="entry name" value="Metallo-depent_PP-like"/>
</dbReference>
<keyword evidence="9" id="KW-1015">Disulfide bond</keyword>
<feature type="binding site" evidence="8">
    <location>
        <position position="12"/>
    </location>
    <ligand>
        <name>Fe cation</name>
        <dbReference type="ChEBI" id="CHEBI:24875"/>
        <label>1</label>
    </ligand>
</feature>
<feature type="binding site" evidence="8">
    <location>
        <position position="50"/>
    </location>
    <ligand>
        <name>Fe cation</name>
        <dbReference type="ChEBI" id="CHEBI:24875"/>
        <label>1</label>
    </ligand>
</feature>
<dbReference type="FunFam" id="3.60.21.10:FF:000062">
    <property type="entry name" value="Tartrate-resistant acid phosphatase type 5"/>
    <property type="match status" value="1"/>
</dbReference>
<dbReference type="InterPro" id="IPR051558">
    <property type="entry name" value="Metallophosphoesterase_PAP"/>
</dbReference>
<proteinExistence type="predicted"/>
<dbReference type="OrthoDB" id="411211at2759"/>
<keyword evidence="8" id="KW-0479">Metal-binding</keyword>
<keyword evidence="5" id="KW-0378">Hydrolase</keyword>
<dbReference type="PIRSF" id="PIRSF000898">
    <property type="entry name" value="Acid_Ptase_5"/>
    <property type="match status" value="1"/>
</dbReference>
<evidence type="ECO:0000313" key="11">
    <source>
        <dbReference type="EMBL" id="EDO33903.1"/>
    </source>
</evidence>
<dbReference type="EMBL" id="DS469751">
    <property type="protein sequence ID" value="EDO33903.1"/>
    <property type="molecule type" value="Genomic_DNA"/>
</dbReference>